<dbReference type="GO" id="GO:0005524">
    <property type="term" value="F:ATP binding"/>
    <property type="evidence" value="ECO:0007669"/>
    <property type="project" value="UniProtKB-KW"/>
</dbReference>
<dbReference type="GO" id="GO:0006355">
    <property type="term" value="P:regulation of DNA-templated transcription"/>
    <property type="evidence" value="ECO:0007669"/>
    <property type="project" value="InterPro"/>
</dbReference>
<dbReference type="Gene3D" id="3.40.50.10660">
    <property type="entry name" value="PrpR receptor domain-like"/>
    <property type="match status" value="1"/>
</dbReference>
<dbReference type="InterPro" id="IPR025943">
    <property type="entry name" value="Sigma_54_int_dom_ATP-bd_2"/>
</dbReference>
<evidence type="ECO:0000259" key="6">
    <source>
        <dbReference type="PROSITE" id="PS50045"/>
    </source>
</evidence>
<dbReference type="Pfam" id="PF02954">
    <property type="entry name" value="HTH_8"/>
    <property type="match status" value="1"/>
</dbReference>
<evidence type="ECO:0000313" key="8">
    <source>
        <dbReference type="Proteomes" id="UP000295711"/>
    </source>
</evidence>
<dbReference type="InterPro" id="IPR002197">
    <property type="entry name" value="HTH_Fis"/>
</dbReference>
<dbReference type="Pfam" id="PF00158">
    <property type="entry name" value="Sigma54_activat"/>
    <property type="match status" value="1"/>
</dbReference>
<organism evidence="7 8">
    <name type="scientific">Frisingicoccus caecimuris</name>
    <dbReference type="NCBI Taxonomy" id="1796636"/>
    <lineage>
        <taxon>Bacteria</taxon>
        <taxon>Bacillati</taxon>
        <taxon>Bacillota</taxon>
        <taxon>Clostridia</taxon>
        <taxon>Lachnospirales</taxon>
        <taxon>Lachnospiraceae</taxon>
        <taxon>Frisingicoccus</taxon>
    </lineage>
</organism>
<evidence type="ECO:0000256" key="2">
    <source>
        <dbReference type="ARBA" id="ARBA00022840"/>
    </source>
</evidence>
<dbReference type="Gene3D" id="3.40.50.300">
    <property type="entry name" value="P-loop containing nucleotide triphosphate hydrolases"/>
    <property type="match status" value="1"/>
</dbReference>
<dbReference type="SMART" id="SM00382">
    <property type="entry name" value="AAA"/>
    <property type="match status" value="1"/>
</dbReference>
<dbReference type="OrthoDB" id="9764280at2"/>
<comment type="caution">
    <text evidence="7">The sequence shown here is derived from an EMBL/GenBank/DDBJ whole genome shotgun (WGS) entry which is preliminary data.</text>
</comment>
<dbReference type="InterPro" id="IPR027417">
    <property type="entry name" value="P-loop_NTPase"/>
</dbReference>
<sequence length="638" mass="71478">MARIAFILELDSTYYTALSVSRNYPKGTISVIKVSNYEEGISVAKKMVAQGTQILISRAGYISKLRSTNISVPVVEIPFSISNLLCELVQAQKTYGLVGLAGTKSLLDAASEVKCVLNSDIKYYEVNSVEDYEAAAIKAHSDGVRILVGGYDETRFARQEGLERIILETSADEILIALREAQIIIDQIDAKNKQNEELNTIFNIINEGLIMFDPAGNITLMNQLASSLFNEEKFLTSSDNSMTFPWVEQVITSMKKDEAMLNVLQEYKNTKYISSIYPVRYGEKISGAVMKLQRIQDIQGIEQSIRNQLFKHGLIASHTFADIIGNSAILKKSIMMARRYSGVDSTVLITGESGTGKELFAQSIHNCSLRINGPFVAVNCAAIPPTLLESELFGYKEGAFTGARKNGKTGLFELAHNGTIFLDEIGEIDMSIQARLLRVLEEKRIMRLGDDKIIPVNVRIIAATNKNLHEMVKNGQFREDFFYRLNVLAIELPPLRKRKEDLELLIHHFLKKECTKLKRPPIHIKPEGMKILINYDWPGNIRELANIIERLVVISLKKDVDAKIVREAMGIALSNQEAPQPLSHSFTDSKEKLLEHEEQSIIKKVLEDCGGNKSEAASRLGISRPTLYQKLKKHNINI</sequence>
<evidence type="ECO:0000256" key="3">
    <source>
        <dbReference type="ARBA" id="ARBA00023015"/>
    </source>
</evidence>
<dbReference type="Proteomes" id="UP000295711">
    <property type="component" value="Unassembled WGS sequence"/>
</dbReference>
<dbReference type="PROSITE" id="PS50045">
    <property type="entry name" value="SIGMA54_INTERACT_4"/>
    <property type="match status" value="1"/>
</dbReference>
<keyword evidence="4" id="KW-0238">DNA-binding</keyword>
<dbReference type="Pfam" id="PF25601">
    <property type="entry name" value="AAA_lid_14"/>
    <property type="match status" value="1"/>
</dbReference>
<dbReference type="GO" id="GO:0043565">
    <property type="term" value="F:sequence-specific DNA binding"/>
    <property type="evidence" value="ECO:0007669"/>
    <property type="project" value="InterPro"/>
</dbReference>
<dbReference type="PRINTS" id="PR01590">
    <property type="entry name" value="HTHFIS"/>
</dbReference>
<dbReference type="InterPro" id="IPR010524">
    <property type="entry name" value="Sig_transdc_resp-reg_PrpR_N"/>
</dbReference>
<keyword evidence="3" id="KW-0805">Transcription regulation</keyword>
<evidence type="ECO:0000313" key="7">
    <source>
        <dbReference type="EMBL" id="TCO84448.1"/>
    </source>
</evidence>
<dbReference type="EMBL" id="SLXA01000007">
    <property type="protein sequence ID" value="TCO84448.1"/>
    <property type="molecule type" value="Genomic_DNA"/>
</dbReference>
<protein>
    <submittedName>
        <fullName evidence="7">Transcriptional regulator with PAS, ATPase and Fis domain</fullName>
    </submittedName>
</protein>
<proteinExistence type="predicted"/>
<name>A0A4R2LHB1_9FIRM</name>
<dbReference type="SUPFAM" id="SSF159800">
    <property type="entry name" value="PrpR receptor domain-like"/>
    <property type="match status" value="1"/>
</dbReference>
<dbReference type="PROSITE" id="PS00675">
    <property type="entry name" value="SIGMA54_INTERACT_1"/>
    <property type="match status" value="1"/>
</dbReference>
<dbReference type="SUPFAM" id="SSF52540">
    <property type="entry name" value="P-loop containing nucleoside triphosphate hydrolases"/>
    <property type="match status" value="1"/>
</dbReference>
<keyword evidence="2" id="KW-0067">ATP-binding</keyword>
<accession>A0A4R2LHB1</accession>
<gene>
    <name evidence="7" type="ORF">EV212_10749</name>
</gene>
<dbReference type="Gene3D" id="3.30.450.20">
    <property type="entry name" value="PAS domain"/>
    <property type="match status" value="1"/>
</dbReference>
<dbReference type="PANTHER" id="PTHR32071:SF57">
    <property type="entry name" value="C4-DICARBOXYLATE TRANSPORT TRANSCRIPTIONAL REGULATORY PROTEIN DCTD"/>
    <property type="match status" value="1"/>
</dbReference>
<dbReference type="InterPro" id="IPR003593">
    <property type="entry name" value="AAA+_ATPase"/>
</dbReference>
<dbReference type="PROSITE" id="PS00676">
    <property type="entry name" value="SIGMA54_INTERACT_2"/>
    <property type="match status" value="1"/>
</dbReference>
<evidence type="ECO:0000256" key="4">
    <source>
        <dbReference type="ARBA" id="ARBA00023125"/>
    </source>
</evidence>
<dbReference type="Gene3D" id="3.40.50.2300">
    <property type="match status" value="1"/>
</dbReference>
<dbReference type="InterPro" id="IPR025662">
    <property type="entry name" value="Sigma_54_int_dom_ATP-bd_1"/>
</dbReference>
<dbReference type="SUPFAM" id="SSF46689">
    <property type="entry name" value="Homeodomain-like"/>
    <property type="match status" value="1"/>
</dbReference>
<evidence type="ECO:0000256" key="5">
    <source>
        <dbReference type="ARBA" id="ARBA00023163"/>
    </source>
</evidence>
<dbReference type="InterPro" id="IPR009057">
    <property type="entry name" value="Homeodomain-like_sf"/>
</dbReference>
<feature type="domain" description="Sigma-54 factor interaction" evidence="6">
    <location>
        <begin position="323"/>
        <end position="553"/>
    </location>
</feature>
<reference evidence="7 8" key="1">
    <citation type="submission" date="2019-03" db="EMBL/GenBank/DDBJ databases">
        <title>Genomic Encyclopedia of Type Strains, Phase IV (KMG-IV): sequencing the most valuable type-strain genomes for metagenomic binning, comparative biology and taxonomic classification.</title>
        <authorList>
            <person name="Goeker M."/>
        </authorList>
    </citation>
    <scope>NUCLEOTIDE SEQUENCE [LARGE SCALE GENOMIC DNA]</scope>
    <source>
        <strain evidence="7 8">DSM 28559</strain>
    </source>
</reference>
<dbReference type="CDD" id="cd00009">
    <property type="entry name" value="AAA"/>
    <property type="match status" value="1"/>
</dbReference>
<evidence type="ECO:0000256" key="1">
    <source>
        <dbReference type="ARBA" id="ARBA00022741"/>
    </source>
</evidence>
<keyword evidence="8" id="KW-1185">Reference proteome</keyword>
<dbReference type="InterPro" id="IPR058031">
    <property type="entry name" value="AAA_lid_NorR"/>
</dbReference>
<dbReference type="Gene3D" id="1.10.10.60">
    <property type="entry name" value="Homeodomain-like"/>
    <property type="match status" value="1"/>
</dbReference>
<keyword evidence="5" id="KW-0804">Transcription</keyword>
<dbReference type="InterPro" id="IPR025944">
    <property type="entry name" value="Sigma_54_int_dom_CS"/>
</dbReference>
<dbReference type="Pfam" id="PF06506">
    <property type="entry name" value="PrpR_N"/>
    <property type="match status" value="1"/>
</dbReference>
<dbReference type="PANTHER" id="PTHR32071">
    <property type="entry name" value="TRANSCRIPTIONAL REGULATORY PROTEIN"/>
    <property type="match status" value="1"/>
</dbReference>
<dbReference type="RefSeq" id="WP_132091617.1">
    <property type="nucleotide sequence ID" value="NZ_JANKAQ010000006.1"/>
</dbReference>
<dbReference type="Gene3D" id="1.10.8.60">
    <property type="match status" value="1"/>
</dbReference>
<dbReference type="InterPro" id="IPR002078">
    <property type="entry name" value="Sigma_54_int"/>
</dbReference>
<dbReference type="AlphaFoldDB" id="A0A4R2LHB1"/>
<dbReference type="GO" id="GO:0000156">
    <property type="term" value="F:phosphorelay response regulator activity"/>
    <property type="evidence" value="ECO:0007669"/>
    <property type="project" value="InterPro"/>
</dbReference>
<dbReference type="FunFam" id="3.40.50.300:FF:000006">
    <property type="entry name" value="DNA-binding transcriptional regulator NtrC"/>
    <property type="match status" value="1"/>
</dbReference>
<dbReference type="PROSITE" id="PS00688">
    <property type="entry name" value="SIGMA54_INTERACT_3"/>
    <property type="match status" value="1"/>
</dbReference>
<keyword evidence="1" id="KW-0547">Nucleotide-binding</keyword>